<comment type="caution">
    <text evidence="2">The sequence shown here is derived from an EMBL/GenBank/DDBJ whole genome shotgun (WGS) entry which is preliminary data.</text>
</comment>
<dbReference type="Proteomes" id="UP000028704">
    <property type="component" value="Unassembled WGS sequence"/>
</dbReference>
<organism evidence="2 3">
    <name type="scientific">Streptococcus equi subsp. ruminatorum CECT 5772</name>
    <dbReference type="NCBI Taxonomy" id="1051981"/>
    <lineage>
        <taxon>Bacteria</taxon>
        <taxon>Bacillati</taxon>
        <taxon>Bacillota</taxon>
        <taxon>Bacilli</taxon>
        <taxon>Lactobacillales</taxon>
        <taxon>Streptococcaceae</taxon>
        <taxon>Streptococcus</taxon>
    </lineage>
</organism>
<reference evidence="2 3" key="1">
    <citation type="journal article" date="2014" name="Int. J. Syst. Evol. Microbiol.">
        <title>Phylogenomics and the dynamic genome evolution of the genus Streptococcus.</title>
        <authorList>
            <consortium name="The Broad Institute Genome Sequencing Platform"/>
            <person name="Richards V.P."/>
            <person name="Palmer S.R."/>
            <person name="Pavinski Bitar P.D."/>
            <person name="Qin X."/>
            <person name="Weinstock G.M."/>
            <person name="Highlander S.K."/>
            <person name="Town C.D."/>
            <person name="Burne R.A."/>
            <person name="Stanhope M.J."/>
        </authorList>
    </citation>
    <scope>NUCLEOTIDE SEQUENCE [LARGE SCALE GENOMIC DNA]</scope>
    <source>
        <strain evidence="2 3">CECT 5772</strain>
    </source>
</reference>
<keyword evidence="1" id="KW-1133">Transmembrane helix</keyword>
<keyword evidence="1" id="KW-0812">Transmembrane</keyword>
<evidence type="ECO:0000313" key="3">
    <source>
        <dbReference type="Proteomes" id="UP000028704"/>
    </source>
</evidence>
<dbReference type="EMBL" id="AWEX01000006">
    <property type="protein sequence ID" value="KED05328.1"/>
    <property type="molecule type" value="Genomic_DNA"/>
</dbReference>
<name>A0A922NVW8_9STRE</name>
<feature type="transmembrane region" description="Helical" evidence="1">
    <location>
        <begin position="12"/>
        <end position="34"/>
    </location>
</feature>
<gene>
    <name evidence="2" type="ORF">CECT5772_00796</name>
</gene>
<protein>
    <submittedName>
        <fullName evidence="2">Uncharacterized protein</fullName>
    </submittedName>
</protein>
<dbReference type="AlphaFoldDB" id="A0A922NVW8"/>
<evidence type="ECO:0000313" key="2">
    <source>
        <dbReference type="EMBL" id="KED05328.1"/>
    </source>
</evidence>
<accession>A0A922NVW8</accession>
<evidence type="ECO:0000256" key="1">
    <source>
        <dbReference type="SAM" id="Phobius"/>
    </source>
</evidence>
<sequence>MLADWISIMDISAWFMLALPILPMMIPFGIVGVMP</sequence>
<proteinExistence type="predicted"/>
<keyword evidence="1" id="KW-0472">Membrane</keyword>